<dbReference type="InterPro" id="IPR017451">
    <property type="entry name" value="F-box-assoc_interact_dom"/>
</dbReference>
<dbReference type="PANTHER" id="PTHR31672:SF13">
    <property type="entry name" value="F-BOX PROTEIN CPR30-LIKE"/>
    <property type="match status" value="1"/>
</dbReference>
<dbReference type="InterPro" id="IPR006527">
    <property type="entry name" value="F-box-assoc_dom_typ1"/>
</dbReference>
<dbReference type="Pfam" id="PF00646">
    <property type="entry name" value="F-box"/>
    <property type="match status" value="1"/>
</dbReference>
<protein>
    <submittedName>
        <fullName evidence="2">F-box/kelch-repeat protein</fullName>
    </submittedName>
</protein>
<dbReference type="SMART" id="SM00256">
    <property type="entry name" value="FBOX"/>
    <property type="match status" value="1"/>
</dbReference>
<dbReference type="AlphaFoldDB" id="A0A314UHX7"/>
<dbReference type="NCBIfam" id="TIGR01640">
    <property type="entry name" value="F_box_assoc_1"/>
    <property type="match status" value="1"/>
</dbReference>
<evidence type="ECO:0000313" key="2">
    <source>
        <dbReference type="EMBL" id="PQM34519.1"/>
    </source>
</evidence>
<name>A0A314UHX7_PRUYE</name>
<feature type="domain" description="F-box" evidence="1">
    <location>
        <begin position="26"/>
        <end position="64"/>
    </location>
</feature>
<dbReference type="Pfam" id="PF07734">
    <property type="entry name" value="FBA_1"/>
    <property type="match status" value="1"/>
</dbReference>
<dbReference type="STRING" id="2094558.A0A314UHX7"/>
<dbReference type="Gene3D" id="1.20.1280.50">
    <property type="match status" value="1"/>
</dbReference>
<dbReference type="EMBL" id="PJQY01003803">
    <property type="protein sequence ID" value="PQM34519.1"/>
    <property type="molecule type" value="Genomic_DNA"/>
</dbReference>
<dbReference type="InterPro" id="IPR036047">
    <property type="entry name" value="F-box-like_dom_sf"/>
</dbReference>
<evidence type="ECO:0000259" key="1">
    <source>
        <dbReference type="SMART" id="SM00256"/>
    </source>
</evidence>
<evidence type="ECO:0000313" key="3">
    <source>
        <dbReference type="Proteomes" id="UP000250321"/>
    </source>
</evidence>
<reference evidence="2 3" key="1">
    <citation type="submission" date="2018-02" db="EMBL/GenBank/DDBJ databases">
        <title>Draft genome of wild Prunus yedoensis var. nudiflora.</title>
        <authorList>
            <person name="Baek S."/>
            <person name="Kim J.-H."/>
            <person name="Choi K."/>
            <person name="Kim G.-B."/>
            <person name="Cho A."/>
            <person name="Jang H."/>
            <person name="Shin C.-H."/>
            <person name="Yu H.-J."/>
            <person name="Mun J.-H."/>
        </authorList>
    </citation>
    <scope>NUCLEOTIDE SEQUENCE [LARGE SCALE GENOMIC DNA]</scope>
    <source>
        <strain evidence="3">cv. Jeju island</strain>
        <tissue evidence="2">Leaf</tissue>
    </source>
</reference>
<dbReference type="SUPFAM" id="SSF81383">
    <property type="entry name" value="F-box domain"/>
    <property type="match status" value="1"/>
</dbReference>
<dbReference type="OrthoDB" id="591557at2759"/>
<proteinExistence type="predicted"/>
<sequence>MAGLQNRRQKLDPSAGVFKRPRIDSDDIIIEILSRLPVKSLLRFRCVCKSWQTLISDSHLVRKHLQRAVRGVNANSCKLLISNSPLYSIDYEELEDVNSFVAIRELHLPVPLVLDRMSIVGSCNGLICLHENKGDFFLWNPCTRDTVKLPGVTYFPSSPMFYGFGYDSTIEDYKVIVGGTSSSESGLLTTTIALFTLKSGSWRTVQDLNYVKLNGQGCLLNEALHWVEFEWRLEASFYVLSSRIISFDLAGEKFQEMVPLSSYLSDQKYISIRIGTTTNCLFVYMFNHRNFSDNAITIWVMKEYGVKESWTKIIDIPSTPSRPLEGVFFLNLICIFESGEVCMSCAGGLVSYNPKENTFRSVLSSPVIWLPEAIMYVETLVSPVVESWADI</sequence>
<dbReference type="InterPro" id="IPR001810">
    <property type="entry name" value="F-box_dom"/>
</dbReference>
<comment type="caution">
    <text evidence="2">The sequence shown here is derived from an EMBL/GenBank/DDBJ whole genome shotgun (WGS) entry which is preliminary data.</text>
</comment>
<organism evidence="2 3">
    <name type="scientific">Prunus yedoensis var. nudiflora</name>
    <dbReference type="NCBI Taxonomy" id="2094558"/>
    <lineage>
        <taxon>Eukaryota</taxon>
        <taxon>Viridiplantae</taxon>
        <taxon>Streptophyta</taxon>
        <taxon>Embryophyta</taxon>
        <taxon>Tracheophyta</taxon>
        <taxon>Spermatophyta</taxon>
        <taxon>Magnoliopsida</taxon>
        <taxon>eudicotyledons</taxon>
        <taxon>Gunneridae</taxon>
        <taxon>Pentapetalae</taxon>
        <taxon>rosids</taxon>
        <taxon>fabids</taxon>
        <taxon>Rosales</taxon>
        <taxon>Rosaceae</taxon>
        <taxon>Amygdaloideae</taxon>
        <taxon>Amygdaleae</taxon>
        <taxon>Prunus</taxon>
    </lineage>
</organism>
<dbReference type="Proteomes" id="UP000250321">
    <property type="component" value="Unassembled WGS sequence"/>
</dbReference>
<dbReference type="InterPro" id="IPR050796">
    <property type="entry name" value="SCF_F-box_component"/>
</dbReference>
<accession>A0A314UHX7</accession>
<gene>
    <name evidence="2" type="ORF">Pyn_38378</name>
</gene>
<dbReference type="PANTHER" id="PTHR31672">
    <property type="entry name" value="BNACNNG10540D PROTEIN"/>
    <property type="match status" value="1"/>
</dbReference>
<keyword evidence="3" id="KW-1185">Reference proteome</keyword>